<dbReference type="PANTHER" id="PTHR43033:SF1">
    <property type="entry name" value="TRNA(ILE)-LYSIDINE SYNTHASE-RELATED"/>
    <property type="match status" value="1"/>
</dbReference>
<dbReference type="Pfam" id="PF01171">
    <property type="entry name" value="ATP_bind_3"/>
    <property type="match status" value="1"/>
</dbReference>
<proteinExistence type="inferred from homology"/>
<dbReference type="Proteomes" id="UP000276309">
    <property type="component" value="Chromosome"/>
</dbReference>
<dbReference type="GO" id="GO:0006400">
    <property type="term" value="P:tRNA modification"/>
    <property type="evidence" value="ECO:0007669"/>
    <property type="project" value="UniProtKB-UniRule"/>
</dbReference>
<dbReference type="SMART" id="SM00977">
    <property type="entry name" value="TilS_C"/>
    <property type="match status" value="1"/>
</dbReference>
<dbReference type="NCBIfam" id="TIGR02432">
    <property type="entry name" value="lysidine_TilS_N"/>
    <property type="match status" value="1"/>
</dbReference>
<evidence type="ECO:0000256" key="2">
    <source>
        <dbReference type="ARBA" id="ARBA00022490"/>
    </source>
</evidence>
<organism evidence="10 11">
    <name type="scientific">Euzebyella marina</name>
    <dbReference type="NCBI Taxonomy" id="1761453"/>
    <lineage>
        <taxon>Bacteria</taxon>
        <taxon>Pseudomonadati</taxon>
        <taxon>Bacteroidota</taxon>
        <taxon>Flavobacteriia</taxon>
        <taxon>Flavobacteriales</taxon>
        <taxon>Flavobacteriaceae</taxon>
        <taxon>Euzebyella</taxon>
    </lineage>
</organism>
<protein>
    <recommendedName>
        <fullName evidence="8">tRNA(Ile)-lysidine synthase</fullName>
        <ecNumber evidence="8">6.3.4.19</ecNumber>
    </recommendedName>
    <alternativeName>
        <fullName evidence="8">tRNA(Ile)-2-lysyl-cytidine synthase</fullName>
    </alternativeName>
    <alternativeName>
        <fullName evidence="8">tRNA(Ile)-lysidine synthetase</fullName>
    </alternativeName>
</protein>
<comment type="catalytic activity">
    <reaction evidence="7 8">
        <text>cytidine(34) in tRNA(Ile2) + L-lysine + ATP = lysidine(34) in tRNA(Ile2) + AMP + diphosphate + H(+)</text>
        <dbReference type="Rhea" id="RHEA:43744"/>
        <dbReference type="Rhea" id="RHEA-COMP:10625"/>
        <dbReference type="Rhea" id="RHEA-COMP:10670"/>
        <dbReference type="ChEBI" id="CHEBI:15378"/>
        <dbReference type="ChEBI" id="CHEBI:30616"/>
        <dbReference type="ChEBI" id="CHEBI:32551"/>
        <dbReference type="ChEBI" id="CHEBI:33019"/>
        <dbReference type="ChEBI" id="CHEBI:82748"/>
        <dbReference type="ChEBI" id="CHEBI:83665"/>
        <dbReference type="ChEBI" id="CHEBI:456215"/>
        <dbReference type="EC" id="6.3.4.19"/>
    </reaction>
</comment>
<comment type="subcellular location">
    <subcellularLocation>
        <location evidence="1 8">Cytoplasm</location>
    </subcellularLocation>
</comment>
<evidence type="ECO:0000313" key="11">
    <source>
        <dbReference type="Proteomes" id="UP000276309"/>
    </source>
</evidence>
<dbReference type="SUPFAM" id="SSF52402">
    <property type="entry name" value="Adenine nucleotide alpha hydrolases-like"/>
    <property type="match status" value="1"/>
</dbReference>
<accession>A0A3G2L7G8</accession>
<dbReference type="Gene3D" id="3.40.50.620">
    <property type="entry name" value="HUPs"/>
    <property type="match status" value="1"/>
</dbReference>
<feature type="domain" description="Lysidine-tRNA(Ile) synthetase C-terminal" evidence="9">
    <location>
        <begin position="359"/>
        <end position="431"/>
    </location>
</feature>
<dbReference type="InterPro" id="IPR012795">
    <property type="entry name" value="tRNA_Ile_lys_synt_N"/>
</dbReference>
<dbReference type="HAMAP" id="MF_01161">
    <property type="entry name" value="tRNA_Ile_lys_synt"/>
    <property type="match status" value="1"/>
</dbReference>
<sequence length="438" mass="51192">MFKAFKEHIDHRFPELRQSEFLFACSGGIDSMVLFHLFSRLDLHFNVAHCNFQLRGEESDEDEKLVEIEAVNKGVNYFVTRFDTVGYLNKNNLSLQVGARQLRYDWFSDLMTENRIEFLVTAHHADDNLETFLINLSRGSGLDGLTGIPEKTGSICRPLLPFSREQILEYAKKHSIEWREDRSNSDTKYLRNKLRHDIIPLLKSSSPAFLDNFNNSIKYLNQVFDIKEDTILHLKNKLFIEGDQFIEIDIEQLIALQPLEGYMYHLFCTYGFREPQELIQLTEGLSGKELRSKSHRLIRDRKRLLLSEIKITESPSYTINYENHEIVRPLNLKVEEVSGVGEHTKNIIYVDGDALKYPLTVRKWENGDYFHPFGLGGKKKLSKYFKDEKYNTLAKEEQWLLCSENSIVWVIGRRADERFKVTDKTKKVLKLTYSNEGN</sequence>
<dbReference type="InterPro" id="IPR014729">
    <property type="entry name" value="Rossmann-like_a/b/a_fold"/>
</dbReference>
<evidence type="ECO:0000256" key="4">
    <source>
        <dbReference type="ARBA" id="ARBA00022694"/>
    </source>
</evidence>
<keyword evidence="4 8" id="KW-0819">tRNA processing</keyword>
<evidence type="ECO:0000256" key="8">
    <source>
        <dbReference type="HAMAP-Rule" id="MF_01161"/>
    </source>
</evidence>
<dbReference type="SUPFAM" id="SSF56037">
    <property type="entry name" value="PheT/TilS domain"/>
    <property type="match status" value="1"/>
</dbReference>
<evidence type="ECO:0000313" key="10">
    <source>
        <dbReference type="EMBL" id="AYN68208.1"/>
    </source>
</evidence>
<dbReference type="OrthoDB" id="9807403at2"/>
<dbReference type="RefSeq" id="WP_121849223.1">
    <property type="nucleotide sequence ID" value="NZ_CP032050.1"/>
</dbReference>
<feature type="binding site" evidence="8">
    <location>
        <begin position="26"/>
        <end position="31"/>
    </location>
    <ligand>
        <name>ATP</name>
        <dbReference type="ChEBI" id="CHEBI:30616"/>
    </ligand>
</feature>
<keyword evidence="5 8" id="KW-0547">Nucleotide-binding</keyword>
<keyword evidence="3 8" id="KW-0436">Ligase</keyword>
<dbReference type="GO" id="GO:0005524">
    <property type="term" value="F:ATP binding"/>
    <property type="evidence" value="ECO:0007669"/>
    <property type="project" value="UniProtKB-UniRule"/>
</dbReference>
<evidence type="ECO:0000256" key="5">
    <source>
        <dbReference type="ARBA" id="ARBA00022741"/>
    </source>
</evidence>
<dbReference type="GO" id="GO:0005737">
    <property type="term" value="C:cytoplasm"/>
    <property type="evidence" value="ECO:0007669"/>
    <property type="project" value="UniProtKB-SubCell"/>
</dbReference>
<comment type="domain">
    <text evidence="8">The N-terminal region contains the highly conserved SGGXDS motif, predicted to be a P-loop motif involved in ATP binding.</text>
</comment>
<dbReference type="InterPro" id="IPR012796">
    <property type="entry name" value="Lysidine-tRNA-synth_C"/>
</dbReference>
<dbReference type="KEGG" id="emar:D1013_12900"/>
<dbReference type="PANTHER" id="PTHR43033">
    <property type="entry name" value="TRNA(ILE)-LYSIDINE SYNTHASE-RELATED"/>
    <property type="match status" value="1"/>
</dbReference>
<dbReference type="AlphaFoldDB" id="A0A3G2L7G8"/>
<dbReference type="EMBL" id="CP032050">
    <property type="protein sequence ID" value="AYN68208.1"/>
    <property type="molecule type" value="Genomic_DNA"/>
</dbReference>
<dbReference type="Pfam" id="PF11734">
    <property type="entry name" value="TilS_C"/>
    <property type="match status" value="1"/>
</dbReference>
<dbReference type="InterPro" id="IPR011063">
    <property type="entry name" value="TilS/TtcA_N"/>
</dbReference>
<dbReference type="NCBIfam" id="TIGR02433">
    <property type="entry name" value="lysidine_TilS_C"/>
    <property type="match status" value="1"/>
</dbReference>
<keyword evidence="2 8" id="KW-0963">Cytoplasm</keyword>
<comment type="similarity">
    <text evidence="8">Belongs to the tRNA(Ile)-lysidine synthase family.</text>
</comment>
<evidence type="ECO:0000256" key="3">
    <source>
        <dbReference type="ARBA" id="ARBA00022598"/>
    </source>
</evidence>
<comment type="function">
    <text evidence="8">Ligates lysine onto the cytidine present at position 34 of the AUA codon-specific tRNA(Ile) that contains the anticodon CAU, in an ATP-dependent manner. Cytidine is converted to lysidine, thus changing the amino acid specificity of the tRNA from methionine to isoleucine.</text>
</comment>
<evidence type="ECO:0000256" key="1">
    <source>
        <dbReference type="ARBA" id="ARBA00004496"/>
    </source>
</evidence>
<evidence type="ECO:0000256" key="6">
    <source>
        <dbReference type="ARBA" id="ARBA00022840"/>
    </source>
</evidence>
<keyword evidence="6 8" id="KW-0067">ATP-binding</keyword>
<dbReference type="InterPro" id="IPR012094">
    <property type="entry name" value="tRNA_Ile_lys_synt"/>
</dbReference>
<evidence type="ECO:0000256" key="7">
    <source>
        <dbReference type="ARBA" id="ARBA00048539"/>
    </source>
</evidence>
<gene>
    <name evidence="8 10" type="primary">tilS</name>
    <name evidence="10" type="ORF">D1013_12900</name>
</gene>
<dbReference type="EC" id="6.3.4.19" evidence="8"/>
<keyword evidence="11" id="KW-1185">Reference proteome</keyword>
<name>A0A3G2L7G8_9FLAO</name>
<dbReference type="CDD" id="cd01992">
    <property type="entry name" value="TilS_N"/>
    <property type="match status" value="1"/>
</dbReference>
<evidence type="ECO:0000259" key="9">
    <source>
        <dbReference type="SMART" id="SM00977"/>
    </source>
</evidence>
<reference evidence="10 11" key="1">
    <citation type="submission" date="2018-08" db="EMBL/GenBank/DDBJ databases">
        <title>The reduced genetic potential of extracellular carbohydrate catabolism in Euzebyella marina RN62, a Flavobacteriia bacterium isolated from the hadal water.</title>
        <authorList>
            <person name="Xue C."/>
        </authorList>
    </citation>
    <scope>NUCLEOTIDE SEQUENCE [LARGE SCALE GENOMIC DNA]</scope>
    <source>
        <strain evidence="10 11">RN62</strain>
    </source>
</reference>
<dbReference type="GO" id="GO:0032267">
    <property type="term" value="F:tRNA(Ile)-lysidine synthase activity"/>
    <property type="evidence" value="ECO:0007669"/>
    <property type="project" value="UniProtKB-EC"/>
</dbReference>